<keyword evidence="1 2" id="KW-0378">Hydrolase</keyword>
<dbReference type="SUPFAM" id="SSF63817">
    <property type="entry name" value="Sortase"/>
    <property type="match status" value="1"/>
</dbReference>
<dbReference type="NCBIfam" id="TIGR03784">
    <property type="entry name" value="marine_sortase"/>
    <property type="match status" value="1"/>
</dbReference>
<dbReference type="Proteomes" id="UP000528457">
    <property type="component" value="Unassembled WGS sequence"/>
</dbReference>
<dbReference type="InterPro" id="IPR041999">
    <property type="entry name" value="Sortase_D_1"/>
</dbReference>
<dbReference type="InterPro" id="IPR005754">
    <property type="entry name" value="Sortase"/>
</dbReference>
<reference evidence="2 3" key="1">
    <citation type="submission" date="2020-08" db="EMBL/GenBank/DDBJ databases">
        <title>Genomic Encyclopedia of Type Strains, Phase IV (KMG-IV): sequencing the most valuable type-strain genomes for metagenomic binning, comparative biology and taxonomic classification.</title>
        <authorList>
            <person name="Goeker M."/>
        </authorList>
    </citation>
    <scope>NUCLEOTIDE SEQUENCE [LARGE SCALE GENOMIC DNA]</scope>
    <source>
        <strain evidence="2 3">DSM 22368</strain>
    </source>
</reference>
<dbReference type="InterPro" id="IPR022445">
    <property type="entry name" value="Sortase_proteobact_type"/>
</dbReference>
<comment type="caution">
    <text evidence="2">The sequence shown here is derived from an EMBL/GenBank/DDBJ whole genome shotgun (WGS) entry which is preliminary data.</text>
</comment>
<evidence type="ECO:0000313" key="3">
    <source>
        <dbReference type="Proteomes" id="UP000528457"/>
    </source>
</evidence>
<dbReference type="GO" id="GO:0016787">
    <property type="term" value="F:hydrolase activity"/>
    <property type="evidence" value="ECO:0007669"/>
    <property type="project" value="UniProtKB-KW"/>
</dbReference>
<gene>
    <name evidence="2" type="ORF">HNR48_001145</name>
</gene>
<dbReference type="Gene3D" id="2.40.260.10">
    <property type="entry name" value="Sortase"/>
    <property type="match status" value="1"/>
</dbReference>
<dbReference type="AlphaFoldDB" id="A0A7X0JRK4"/>
<dbReference type="CDD" id="cd05828">
    <property type="entry name" value="Sortase_D_1"/>
    <property type="match status" value="1"/>
</dbReference>
<keyword evidence="3" id="KW-1185">Reference proteome</keyword>
<proteinExistence type="predicted"/>
<evidence type="ECO:0000256" key="1">
    <source>
        <dbReference type="ARBA" id="ARBA00022801"/>
    </source>
</evidence>
<sequence>MVSKAQLAQYLLEDAWTASLQRGVDVRPWPWADSWPVARLRWADEDIDMLVLFGAQGSSLAFAPGMAEAENGAKMISAHRDTHFQFLARLQAGDTIELQERDGVWQSWQVEVAEIHDINKDRLWLAEGELLLVSCYPFEQIEAGGPLRYVLRLRHVETPVESAVIASRPWPVGGLDRVLRSAK</sequence>
<organism evidence="2 3">
    <name type="scientific">Pseudoteredinibacter isoporae</name>
    <dbReference type="NCBI Taxonomy" id="570281"/>
    <lineage>
        <taxon>Bacteria</taxon>
        <taxon>Pseudomonadati</taxon>
        <taxon>Pseudomonadota</taxon>
        <taxon>Gammaproteobacteria</taxon>
        <taxon>Cellvibrionales</taxon>
        <taxon>Cellvibrionaceae</taxon>
        <taxon>Pseudoteredinibacter</taxon>
    </lineage>
</organism>
<dbReference type="EMBL" id="JACHHT010000001">
    <property type="protein sequence ID" value="MBB6520867.1"/>
    <property type="molecule type" value="Genomic_DNA"/>
</dbReference>
<protein>
    <submittedName>
        <fullName evidence="2">Sortase A</fullName>
        <ecNumber evidence="2">3.4.22.70</ecNumber>
    </submittedName>
</protein>
<evidence type="ECO:0000313" key="2">
    <source>
        <dbReference type="EMBL" id="MBB6520867.1"/>
    </source>
</evidence>
<name>A0A7X0JRK4_9GAMM</name>
<dbReference type="Pfam" id="PF04203">
    <property type="entry name" value="Sortase"/>
    <property type="match status" value="1"/>
</dbReference>
<dbReference type="EC" id="3.4.22.70" evidence="2"/>
<dbReference type="InterPro" id="IPR023365">
    <property type="entry name" value="Sortase_dom-sf"/>
</dbReference>
<dbReference type="InParanoid" id="A0A7X0JRK4"/>
<accession>A0A7X0JRK4</accession>